<dbReference type="Gene3D" id="3.30.300.210">
    <property type="entry name" value="Nutrient germinant receptor protein C, domain 3"/>
    <property type="match status" value="1"/>
</dbReference>
<protein>
    <submittedName>
        <fullName evidence="11">Ger(X)C family spore germination protein</fullName>
    </submittedName>
    <submittedName>
        <fullName evidence="10">Germination, Ger(X)C family protein</fullName>
    </submittedName>
</protein>
<dbReference type="Proteomes" id="UP000264294">
    <property type="component" value="Unassembled WGS sequence"/>
</dbReference>
<dbReference type="EMBL" id="QVOD01000006">
    <property type="protein sequence ID" value="RFT67627.1"/>
    <property type="molecule type" value="Genomic_DNA"/>
</dbReference>
<evidence type="ECO:0000313" key="13">
    <source>
        <dbReference type="Proteomes" id="UP000264294"/>
    </source>
</evidence>
<feature type="domain" description="Spore germination protein N-terminal" evidence="9">
    <location>
        <begin position="29"/>
        <end position="217"/>
    </location>
</feature>
<evidence type="ECO:0000313" key="11">
    <source>
        <dbReference type="EMBL" id="RFT67627.1"/>
    </source>
</evidence>
<dbReference type="Proteomes" id="UP000029389">
    <property type="component" value="Unassembled WGS sequence"/>
</dbReference>
<dbReference type="GO" id="GO:0009847">
    <property type="term" value="P:spore germination"/>
    <property type="evidence" value="ECO:0007669"/>
    <property type="project" value="InterPro"/>
</dbReference>
<evidence type="ECO:0000259" key="8">
    <source>
        <dbReference type="Pfam" id="PF05504"/>
    </source>
</evidence>
<comment type="subcellular location">
    <subcellularLocation>
        <location evidence="1">Membrane</location>
        <topology evidence="1">Lipid-anchor</topology>
    </subcellularLocation>
</comment>
<keyword evidence="5" id="KW-0472">Membrane</keyword>
<evidence type="ECO:0000313" key="10">
    <source>
        <dbReference type="EMBL" id="KFN03178.1"/>
    </source>
</evidence>
<evidence type="ECO:0000256" key="7">
    <source>
        <dbReference type="ARBA" id="ARBA00023288"/>
    </source>
</evidence>
<keyword evidence="6" id="KW-0564">Palmitate</keyword>
<dbReference type="Pfam" id="PF05504">
    <property type="entry name" value="Spore_GerAC"/>
    <property type="match status" value="1"/>
</dbReference>
<sequence length="401" mass="45432">MNQSIKNRKIFIRLTSIVFLLLLTGCWSSHEIEELGFAVGLAIDKEKEIKIEKEIEEKGGGYKKKNLITTTYQFVKAQSSSDGGKGGVSQQKAYMNVAETGDSLHQSIREVALRRQRPIIFHHTKVIVVSESIARTYNLTQLLDIYIRDNEMRPSCFVMVSRGLASDALKSKESGEIPAFRLIEIEDNQYRSSRILPPMPLAKLPGKVKSGASFLLPNVISINGEVKYIGAAVIKGSTKKLRGFLNENELEGLMWITGKGKSGLVKSFDKKTKKLIMYEVKSMKSKIRPYVKGDKISFDINIQSVGRLSENWAESEETFKNTFLKRVEQAAQQEVKQLVKHTLQKIQKEYKTDVAGFNTSLKIKYPKVWKKVEKDWDKVFSKTSIKYNVKLTIEDYGTEGA</sequence>
<comment type="similarity">
    <text evidence="2">Belongs to the GerABKC lipoprotein family.</text>
</comment>
<dbReference type="Pfam" id="PF25198">
    <property type="entry name" value="Spore_GerAC_N"/>
    <property type="match status" value="1"/>
</dbReference>
<feature type="domain" description="Spore germination GerAC-like C-terminal" evidence="8">
    <location>
        <begin position="230"/>
        <end position="397"/>
    </location>
</feature>
<proteinExistence type="inferred from homology"/>
<dbReference type="GO" id="GO:0016020">
    <property type="term" value="C:membrane"/>
    <property type="evidence" value="ECO:0007669"/>
    <property type="project" value="UniProtKB-SubCell"/>
</dbReference>
<evidence type="ECO:0000256" key="4">
    <source>
        <dbReference type="ARBA" id="ARBA00022729"/>
    </source>
</evidence>
<keyword evidence="7" id="KW-0449">Lipoprotein</keyword>
<dbReference type="NCBIfam" id="TIGR02887">
    <property type="entry name" value="spore_ger_x_C"/>
    <property type="match status" value="1"/>
</dbReference>
<name>A0A090YYK6_9BACI</name>
<dbReference type="PROSITE" id="PS51257">
    <property type="entry name" value="PROKAR_LIPOPROTEIN"/>
    <property type="match status" value="1"/>
</dbReference>
<keyword evidence="13" id="KW-1185">Reference proteome</keyword>
<evidence type="ECO:0000256" key="2">
    <source>
        <dbReference type="ARBA" id="ARBA00007886"/>
    </source>
</evidence>
<dbReference type="InterPro" id="IPR057336">
    <property type="entry name" value="GerAC_N"/>
</dbReference>
<evidence type="ECO:0000256" key="3">
    <source>
        <dbReference type="ARBA" id="ARBA00022544"/>
    </source>
</evidence>
<gene>
    <name evidence="11" type="ORF">D0U04_07615</name>
    <name evidence="10" type="ORF">DJ93_4862</name>
</gene>
<evidence type="ECO:0000256" key="1">
    <source>
        <dbReference type="ARBA" id="ARBA00004635"/>
    </source>
</evidence>
<keyword evidence="3" id="KW-0309">Germination</keyword>
<evidence type="ECO:0000256" key="6">
    <source>
        <dbReference type="ARBA" id="ARBA00023139"/>
    </source>
</evidence>
<reference evidence="10 12" key="1">
    <citation type="submission" date="2014-04" db="EMBL/GenBank/DDBJ databases">
        <authorList>
            <person name="Bishop-Lilly K.A."/>
            <person name="Broomall S.M."/>
            <person name="Chain P.S."/>
            <person name="Chertkov O."/>
            <person name="Coyne S.R."/>
            <person name="Daligault H.E."/>
            <person name="Davenport K.W."/>
            <person name="Erkkila T."/>
            <person name="Frey K.G."/>
            <person name="Gibbons H.S."/>
            <person name="Gu W."/>
            <person name="Jaissle J."/>
            <person name="Johnson S.L."/>
            <person name="Koroleva G.I."/>
            <person name="Ladner J.T."/>
            <person name="Lo C.-C."/>
            <person name="Minogue T.D."/>
            <person name="Munk C."/>
            <person name="Palacios G.F."/>
            <person name="Redden C.L."/>
            <person name="Rosenzweig C.N."/>
            <person name="Scholz M.B."/>
            <person name="Teshima H."/>
            <person name="Xu Y."/>
        </authorList>
    </citation>
    <scope>NUCLEOTIDE SEQUENCE [LARGE SCALE GENOMIC DNA]</scope>
    <source>
        <strain evidence="10 12">BHP</strain>
    </source>
</reference>
<dbReference type="AlphaFoldDB" id="A0A090YYK6"/>
<organism evidence="10 12">
    <name type="scientific">Bacillus clarus</name>
    <dbReference type="NCBI Taxonomy" id="2338372"/>
    <lineage>
        <taxon>Bacteria</taxon>
        <taxon>Bacillati</taxon>
        <taxon>Bacillota</taxon>
        <taxon>Bacilli</taxon>
        <taxon>Bacillales</taxon>
        <taxon>Bacillaceae</taxon>
        <taxon>Bacillus</taxon>
        <taxon>Bacillus cereus group</taxon>
    </lineage>
</organism>
<dbReference type="PATRIC" id="fig|1405.8.peg.5006"/>
<reference evidence="11 13" key="2">
    <citation type="submission" date="2018-08" db="EMBL/GenBank/DDBJ databases">
        <title>Bacillus clarus sp. nov. strain PS00077A.</title>
        <authorList>
            <person name="Mendez Acevedo M."/>
            <person name="Carroll L."/>
            <person name="Mukherjee M."/>
            <person name="Wiedmann M."/>
            <person name="Kovac J."/>
        </authorList>
    </citation>
    <scope>NUCLEOTIDE SEQUENCE [LARGE SCALE GENOMIC DNA]</scope>
    <source>
        <strain evidence="11 13">PS00077A</strain>
    </source>
</reference>
<keyword evidence="4" id="KW-0732">Signal</keyword>
<dbReference type="PANTHER" id="PTHR35789:SF1">
    <property type="entry name" value="SPORE GERMINATION PROTEIN B3"/>
    <property type="match status" value="1"/>
</dbReference>
<comment type="caution">
    <text evidence="10">The sequence shown here is derived from an EMBL/GenBank/DDBJ whole genome shotgun (WGS) entry which is preliminary data.</text>
</comment>
<dbReference type="STRING" id="1405.B7492_12905"/>
<dbReference type="InterPro" id="IPR046953">
    <property type="entry name" value="Spore_GerAC-like_C"/>
</dbReference>
<dbReference type="PANTHER" id="PTHR35789">
    <property type="entry name" value="SPORE GERMINATION PROTEIN B3"/>
    <property type="match status" value="1"/>
</dbReference>
<dbReference type="EMBL" id="JMQC01000008">
    <property type="protein sequence ID" value="KFN03178.1"/>
    <property type="molecule type" value="Genomic_DNA"/>
</dbReference>
<dbReference type="InterPro" id="IPR038501">
    <property type="entry name" value="Spore_GerAC_C_sf"/>
</dbReference>
<accession>A0A090YYK6</accession>
<evidence type="ECO:0000259" key="9">
    <source>
        <dbReference type="Pfam" id="PF25198"/>
    </source>
</evidence>
<dbReference type="RefSeq" id="WP_042983684.1">
    <property type="nucleotide sequence ID" value="NZ_JMQC01000008.1"/>
</dbReference>
<evidence type="ECO:0000256" key="5">
    <source>
        <dbReference type="ARBA" id="ARBA00023136"/>
    </source>
</evidence>
<dbReference type="InterPro" id="IPR008844">
    <property type="entry name" value="Spore_GerAC-like"/>
</dbReference>
<evidence type="ECO:0000313" key="12">
    <source>
        <dbReference type="Proteomes" id="UP000029389"/>
    </source>
</evidence>